<dbReference type="GO" id="GO:0019867">
    <property type="term" value="C:outer membrane"/>
    <property type="evidence" value="ECO:0007669"/>
    <property type="project" value="InterPro"/>
</dbReference>
<gene>
    <name evidence="4" type="ORF">BCL90_2320</name>
</gene>
<comment type="caution">
    <text evidence="4">The sequence shown here is derived from an EMBL/GenBank/DDBJ whole genome shotgun (WGS) entry which is preliminary data.</text>
</comment>
<organism evidence="4 5">
    <name type="scientific">Pedobacter alluvionis</name>
    <dbReference type="NCBI Taxonomy" id="475253"/>
    <lineage>
        <taxon>Bacteria</taxon>
        <taxon>Pseudomonadati</taxon>
        <taxon>Bacteroidota</taxon>
        <taxon>Sphingobacteriia</taxon>
        <taxon>Sphingobacteriales</taxon>
        <taxon>Sphingobacteriaceae</taxon>
        <taxon>Pedobacter</taxon>
    </lineage>
</organism>
<dbReference type="Proteomes" id="UP000273898">
    <property type="component" value="Unassembled WGS sequence"/>
</dbReference>
<comment type="subcellular location">
    <subcellularLocation>
        <location evidence="1">Membrane</location>
    </subcellularLocation>
</comment>
<feature type="domain" description="Bacterial surface antigen (D15)" evidence="3">
    <location>
        <begin position="102"/>
        <end position="400"/>
    </location>
</feature>
<keyword evidence="2" id="KW-0472">Membrane</keyword>
<evidence type="ECO:0000256" key="2">
    <source>
        <dbReference type="ARBA" id="ARBA00023136"/>
    </source>
</evidence>
<reference evidence="4 5" key="1">
    <citation type="submission" date="2018-10" db="EMBL/GenBank/DDBJ databases">
        <title>Genomic Encyclopedia of Archaeal and Bacterial Type Strains, Phase II (KMG-II): from individual species to whole genera.</title>
        <authorList>
            <person name="Goeker M."/>
        </authorList>
    </citation>
    <scope>NUCLEOTIDE SEQUENCE [LARGE SCALE GENOMIC DNA]</scope>
    <source>
        <strain evidence="4 5">DSM 19624</strain>
    </source>
</reference>
<dbReference type="Pfam" id="PF01103">
    <property type="entry name" value="Omp85"/>
    <property type="match status" value="1"/>
</dbReference>
<accession>A0A497Y4Z3</accession>
<evidence type="ECO:0000313" key="5">
    <source>
        <dbReference type="Proteomes" id="UP000273898"/>
    </source>
</evidence>
<dbReference type="EMBL" id="RCCK01000011">
    <property type="protein sequence ID" value="RLJ77240.1"/>
    <property type="molecule type" value="Genomic_DNA"/>
</dbReference>
<evidence type="ECO:0000256" key="1">
    <source>
        <dbReference type="ARBA" id="ARBA00004370"/>
    </source>
</evidence>
<protein>
    <submittedName>
        <fullName evidence="4">Surface antigen-like protein</fullName>
    </submittedName>
</protein>
<evidence type="ECO:0000259" key="3">
    <source>
        <dbReference type="Pfam" id="PF01103"/>
    </source>
</evidence>
<dbReference type="AlphaFoldDB" id="A0A497Y4Z3"/>
<dbReference type="InterPro" id="IPR000184">
    <property type="entry name" value="Bac_surfAg_D15"/>
</dbReference>
<sequence>MSKPLTIRGYAHDSFIAYKIKKTLMKKYYLIILLALISESSFAQMKLIKKMLSNEKDTTRKASFLPLPAFGYSQETGFEFGVGAIYSFYIDRKDTLNRSSNFALNTTYSTKKTANFMLKGDMWTKGNKYHFIGDIRFKNQPFNFYGIGNNAKKIDEDKLDQRIFKTLFDAEMNTLPKAYTGVSLGFENYHFIDKQAGGIYTTNPQILDKDGGSVAWIGASQSYDTRNSNNYPTKGFFGRATYQYAPDFFGGESFNGSQIKLDLRGFFSLAPKVVLGVQGIYYTIQSKSTPFYLLQQLGNDQMMRGYYSGRYRDENLMAAQAEIRYRFMNRFGILAFAGTGKVFANGQFNGNGLKPNFGVGGRYFFDPAKGLSVRLDYGVGEKLPNEKRQAGFYISLAEAF</sequence>
<evidence type="ECO:0000313" key="4">
    <source>
        <dbReference type="EMBL" id="RLJ77240.1"/>
    </source>
</evidence>
<dbReference type="Gene3D" id="2.40.160.50">
    <property type="entry name" value="membrane protein fhac: a member of the omp85/tpsb transporter family"/>
    <property type="match status" value="1"/>
</dbReference>
<name>A0A497Y4Z3_9SPHI</name>
<proteinExistence type="predicted"/>